<evidence type="ECO:0000313" key="1">
    <source>
        <dbReference type="EMBL" id="SEU38637.1"/>
    </source>
</evidence>
<proteinExistence type="predicted"/>
<dbReference type="Proteomes" id="UP000183760">
    <property type="component" value="Unassembled WGS sequence"/>
</dbReference>
<name>A0ABY1CV56_MYXFU</name>
<reference evidence="1 2" key="1">
    <citation type="submission" date="2016-10" db="EMBL/GenBank/DDBJ databases">
        <authorList>
            <person name="Varghese N."/>
            <person name="Submissions S."/>
        </authorList>
    </citation>
    <scope>NUCLEOTIDE SEQUENCE [LARGE SCALE GENOMIC DNA]</scope>
    <source>
        <strain evidence="1 2">DSM 16525</strain>
    </source>
</reference>
<evidence type="ECO:0000313" key="2">
    <source>
        <dbReference type="Proteomes" id="UP000183760"/>
    </source>
</evidence>
<comment type="caution">
    <text evidence="1">The sequence shown here is derived from an EMBL/GenBank/DDBJ whole genome shotgun (WGS) entry which is preliminary data.</text>
</comment>
<gene>
    <name evidence="1" type="ORF">SAMN05443572_113138</name>
</gene>
<accession>A0ABY1CV56</accession>
<protein>
    <submittedName>
        <fullName evidence="1">Uncharacterized protein</fullName>
    </submittedName>
</protein>
<sequence>MRDALDLAPLARDALAVFFQVRDFAEVAAKGASRQA</sequence>
<dbReference type="EMBL" id="FOIB01000013">
    <property type="protein sequence ID" value="SEU38637.1"/>
    <property type="molecule type" value="Genomic_DNA"/>
</dbReference>
<keyword evidence="2" id="KW-1185">Reference proteome</keyword>
<organism evidence="1 2">
    <name type="scientific">Myxococcus fulvus</name>
    <dbReference type="NCBI Taxonomy" id="33"/>
    <lineage>
        <taxon>Bacteria</taxon>
        <taxon>Pseudomonadati</taxon>
        <taxon>Myxococcota</taxon>
        <taxon>Myxococcia</taxon>
        <taxon>Myxococcales</taxon>
        <taxon>Cystobacterineae</taxon>
        <taxon>Myxococcaceae</taxon>
        <taxon>Myxococcus</taxon>
    </lineage>
</organism>